<proteinExistence type="predicted"/>
<evidence type="ECO:0000313" key="3">
    <source>
        <dbReference type="Proteomes" id="UP000615446"/>
    </source>
</evidence>
<protein>
    <submittedName>
        <fullName evidence="2">Uncharacterized protein</fullName>
    </submittedName>
</protein>
<dbReference type="AlphaFoldDB" id="A0A8H3LJ98"/>
<dbReference type="EMBL" id="BLAL01000162">
    <property type="protein sequence ID" value="GES87137.1"/>
    <property type="molecule type" value="Genomic_DNA"/>
</dbReference>
<organism evidence="2 3">
    <name type="scientific">Rhizophagus clarus</name>
    <dbReference type="NCBI Taxonomy" id="94130"/>
    <lineage>
        <taxon>Eukaryota</taxon>
        <taxon>Fungi</taxon>
        <taxon>Fungi incertae sedis</taxon>
        <taxon>Mucoromycota</taxon>
        <taxon>Glomeromycotina</taxon>
        <taxon>Glomeromycetes</taxon>
        <taxon>Glomerales</taxon>
        <taxon>Glomeraceae</taxon>
        <taxon>Rhizophagus</taxon>
    </lineage>
</organism>
<evidence type="ECO:0000313" key="2">
    <source>
        <dbReference type="EMBL" id="GES87137.1"/>
    </source>
</evidence>
<dbReference type="Proteomes" id="UP000615446">
    <property type="component" value="Unassembled WGS sequence"/>
</dbReference>
<accession>A0A8H3LJ98</accession>
<comment type="caution">
    <text evidence="2">The sequence shown here is derived from an EMBL/GenBank/DDBJ whole genome shotgun (WGS) entry which is preliminary data.</text>
</comment>
<reference evidence="2" key="1">
    <citation type="submission" date="2019-10" db="EMBL/GenBank/DDBJ databases">
        <title>Conservation and host-specific expression of non-tandemly repeated heterogenous ribosome RNA gene in arbuscular mycorrhizal fungi.</title>
        <authorList>
            <person name="Maeda T."/>
            <person name="Kobayashi Y."/>
            <person name="Nakagawa T."/>
            <person name="Ezawa T."/>
            <person name="Yamaguchi K."/>
            <person name="Bino T."/>
            <person name="Nishimoto Y."/>
            <person name="Shigenobu S."/>
            <person name="Kawaguchi M."/>
        </authorList>
    </citation>
    <scope>NUCLEOTIDE SEQUENCE</scope>
    <source>
        <strain evidence="2">HR1</strain>
    </source>
</reference>
<dbReference type="OrthoDB" id="2439465at2759"/>
<feature type="compositionally biased region" description="Basic residues" evidence="1">
    <location>
        <begin position="57"/>
        <end position="68"/>
    </location>
</feature>
<sequence length="68" mass="7860">MANTDKAIMGLLKYEHLLSESSKTIQDFLWASDDMIKTIKMTTRMIHTPESTEKAKNIKSTKKMKKKN</sequence>
<feature type="region of interest" description="Disordered" evidence="1">
    <location>
        <begin position="49"/>
        <end position="68"/>
    </location>
</feature>
<evidence type="ECO:0000256" key="1">
    <source>
        <dbReference type="SAM" id="MobiDB-lite"/>
    </source>
</evidence>
<name>A0A8H3LJ98_9GLOM</name>
<gene>
    <name evidence="2" type="ORF">RCL2_001415400</name>
</gene>